<dbReference type="OrthoDB" id="1742084at2759"/>
<dbReference type="EMBL" id="PKFO01000002">
    <property type="protein sequence ID" value="PVH19535.1"/>
    <property type="molecule type" value="Genomic_DNA"/>
</dbReference>
<gene>
    <name evidence="11" type="ORF">CXQ85_003381</name>
</gene>
<evidence type="ECO:0000256" key="6">
    <source>
        <dbReference type="ARBA" id="ARBA00023163"/>
    </source>
</evidence>
<dbReference type="GO" id="GO:0006338">
    <property type="term" value="P:chromatin remodeling"/>
    <property type="evidence" value="ECO:0007669"/>
    <property type="project" value="InterPro"/>
</dbReference>
<dbReference type="AlphaFoldDB" id="A0A2V1AP28"/>
<dbReference type="GeneID" id="37008712"/>
<dbReference type="SMART" id="SM00297">
    <property type="entry name" value="BROMO"/>
    <property type="match status" value="2"/>
</dbReference>
<keyword evidence="5 8" id="KW-0103">Bromodomain</keyword>
<comment type="subcellular location">
    <subcellularLocation>
        <location evidence="1">Nucleus</location>
    </subcellularLocation>
</comment>
<dbReference type="Pfam" id="PF00439">
    <property type="entry name" value="Bromodomain"/>
    <property type="match status" value="2"/>
</dbReference>
<dbReference type="PROSITE" id="PS00633">
    <property type="entry name" value="BROMODOMAIN_1"/>
    <property type="match status" value="1"/>
</dbReference>
<dbReference type="PRINTS" id="PR00503">
    <property type="entry name" value="BROMODOMAIN"/>
</dbReference>
<comment type="caution">
    <text evidence="11">The sequence shown here is derived from an EMBL/GenBank/DDBJ whole genome shotgun (WGS) entry which is preliminary data.</text>
</comment>
<feature type="region of interest" description="Disordered" evidence="9">
    <location>
        <begin position="1"/>
        <end position="21"/>
    </location>
</feature>
<evidence type="ECO:0000313" key="11">
    <source>
        <dbReference type="EMBL" id="PVH19535.1"/>
    </source>
</evidence>
<dbReference type="GO" id="GO:0016586">
    <property type="term" value="C:RSC-type complex"/>
    <property type="evidence" value="ECO:0007669"/>
    <property type="project" value="InterPro"/>
</dbReference>
<keyword evidence="4" id="KW-0805">Transcription regulation</keyword>
<dbReference type="VEuPathDB" id="FungiDB:CXQ85_003381"/>
<organism evidence="11 12">
    <name type="scientific">Candidozyma haemuli</name>
    <dbReference type="NCBI Taxonomy" id="45357"/>
    <lineage>
        <taxon>Eukaryota</taxon>
        <taxon>Fungi</taxon>
        <taxon>Dikarya</taxon>
        <taxon>Ascomycota</taxon>
        <taxon>Saccharomycotina</taxon>
        <taxon>Pichiomycetes</taxon>
        <taxon>Metschnikowiaceae</taxon>
        <taxon>Candidozyma</taxon>
    </lineage>
</organism>
<feature type="compositionally biased region" description="Acidic residues" evidence="9">
    <location>
        <begin position="322"/>
        <end position="332"/>
    </location>
</feature>
<dbReference type="PROSITE" id="PS50014">
    <property type="entry name" value="BROMODOMAIN_2"/>
    <property type="match status" value="2"/>
</dbReference>
<keyword evidence="6" id="KW-0804">Transcription</keyword>
<dbReference type="InterPro" id="IPR037382">
    <property type="entry name" value="Rsc/polybromo"/>
</dbReference>
<evidence type="ECO:0000259" key="10">
    <source>
        <dbReference type="PROSITE" id="PS50014"/>
    </source>
</evidence>
<dbReference type="Proteomes" id="UP000244309">
    <property type="component" value="Unassembled WGS sequence"/>
</dbReference>
<proteinExistence type="predicted"/>
<keyword evidence="7" id="KW-0539">Nucleus</keyword>
<dbReference type="GO" id="GO:0003682">
    <property type="term" value="F:chromatin binding"/>
    <property type="evidence" value="ECO:0007669"/>
    <property type="project" value="TreeGrafter"/>
</dbReference>
<dbReference type="STRING" id="45357.A0A2V1AP28"/>
<keyword evidence="12" id="KW-1185">Reference proteome</keyword>
<evidence type="ECO:0000256" key="2">
    <source>
        <dbReference type="ARBA" id="ARBA00022737"/>
    </source>
</evidence>
<evidence type="ECO:0000256" key="5">
    <source>
        <dbReference type="ARBA" id="ARBA00023117"/>
    </source>
</evidence>
<feature type="region of interest" description="Disordered" evidence="9">
    <location>
        <begin position="264"/>
        <end position="353"/>
    </location>
</feature>
<protein>
    <recommendedName>
        <fullName evidence="10">Bromo domain-containing protein</fullName>
    </recommendedName>
</protein>
<dbReference type="InterPro" id="IPR018359">
    <property type="entry name" value="Bromodomain_CS"/>
</dbReference>
<feature type="compositionally biased region" description="Basic residues" evidence="9">
    <location>
        <begin position="288"/>
        <end position="298"/>
    </location>
</feature>
<dbReference type="SUPFAM" id="SSF47370">
    <property type="entry name" value="Bromodomain"/>
    <property type="match status" value="2"/>
</dbReference>
<dbReference type="PANTHER" id="PTHR16062">
    <property type="entry name" value="SWI/SNF-RELATED"/>
    <property type="match status" value="1"/>
</dbReference>
<dbReference type="GO" id="GO:0006368">
    <property type="term" value="P:transcription elongation by RNA polymerase II"/>
    <property type="evidence" value="ECO:0007669"/>
    <property type="project" value="TreeGrafter"/>
</dbReference>
<keyword evidence="2" id="KW-0677">Repeat</keyword>
<feature type="compositionally biased region" description="Basic and acidic residues" evidence="9">
    <location>
        <begin position="299"/>
        <end position="321"/>
    </location>
</feature>
<evidence type="ECO:0000256" key="3">
    <source>
        <dbReference type="ARBA" id="ARBA00022853"/>
    </source>
</evidence>
<dbReference type="CDD" id="cd04369">
    <property type="entry name" value="Bromodomain"/>
    <property type="match status" value="2"/>
</dbReference>
<dbReference type="Gene3D" id="1.20.920.10">
    <property type="entry name" value="Bromodomain-like"/>
    <property type="match status" value="2"/>
</dbReference>
<feature type="domain" description="Bromo" evidence="10">
    <location>
        <begin position="159"/>
        <end position="236"/>
    </location>
</feature>
<feature type="domain" description="Bromo" evidence="10">
    <location>
        <begin position="42"/>
        <end position="112"/>
    </location>
</feature>
<evidence type="ECO:0000256" key="8">
    <source>
        <dbReference type="PROSITE-ProRule" id="PRU00035"/>
    </source>
</evidence>
<sequence length="569" mass="64200">MPRVKRAATGDSGAPKRHKGQSAEEFFKTVLEELDTLQDDEGERALVTAFVKLPSKKLYPDYYTLIEEPISLNEINKKVARGSYESASDFVSDFNLMYENAQKYNDPESWIVVDAKKLLEYVTTRADDFAESSSSITVSDLPKLADDILEEVIAHEFPEDGVLSGPFMEVVDPEEYPDYYKLIEEPTSFSDVKKELKSGLFSEDKSLEDNLQAFYDATVLIFTNAQTYNDPSSLIYEDARKLRELFEEKFDSLKKEAVPQSKLKLKVKAPKEPPKLKLNLKSETPQPQKKKRGRKSKKVLQEEEEARKAAEVESGEVKQEDSDTEDGEDEDDDAKRKLDATESNVMGKTPVTPPSEEVFIRGVTFSSSHSATQQIANSLAQQGPALITSAQNYKRDMFPSVPVLNAATLFQYKFGPVGYSTKAYSINLPAEASPFISFKVSLHEIIYNLKKRDLVGGQGILKGSAEEDFSVALFINDEKISGCEIYEDDDPENESKSLLGLQYELKLSYGLNIINFELRLSPNLAKSLRKDEPEPENDLGSRHTRHQLQQIKLNWEVEKFQLMAVCHNP</sequence>
<dbReference type="RefSeq" id="XP_025340475.1">
    <property type="nucleotide sequence ID" value="XM_025487027.1"/>
</dbReference>
<accession>A0A2V1AP28</accession>
<dbReference type="InterPro" id="IPR036427">
    <property type="entry name" value="Bromodomain-like_sf"/>
</dbReference>
<evidence type="ECO:0000256" key="1">
    <source>
        <dbReference type="ARBA" id="ARBA00004123"/>
    </source>
</evidence>
<dbReference type="InterPro" id="IPR001487">
    <property type="entry name" value="Bromodomain"/>
</dbReference>
<dbReference type="PANTHER" id="PTHR16062:SF19">
    <property type="entry name" value="PROTEIN POLYBROMO-1"/>
    <property type="match status" value="1"/>
</dbReference>
<evidence type="ECO:0000256" key="9">
    <source>
        <dbReference type="SAM" id="MobiDB-lite"/>
    </source>
</evidence>
<name>A0A2V1AP28_9ASCO</name>
<evidence type="ECO:0000256" key="7">
    <source>
        <dbReference type="ARBA" id="ARBA00023242"/>
    </source>
</evidence>
<evidence type="ECO:0000313" key="12">
    <source>
        <dbReference type="Proteomes" id="UP000244309"/>
    </source>
</evidence>
<reference evidence="11 12" key="1">
    <citation type="submission" date="2017-12" db="EMBL/GenBank/DDBJ databases">
        <title>Genome Sequence of a Multidrug-Resistant Candida haemulonii Isolate from a Patient with Chronic Leg Ulcers in Israel.</title>
        <authorList>
            <person name="Chow N.A."/>
            <person name="Gade L."/>
            <person name="Batra D."/>
            <person name="Rowe L.A."/>
            <person name="Ben-Ami R."/>
            <person name="Loparev V.N."/>
            <person name="Litvintseva A.P."/>
        </authorList>
    </citation>
    <scope>NUCLEOTIDE SEQUENCE [LARGE SCALE GENOMIC DNA]</scope>
    <source>
        <strain evidence="11 12">B11899</strain>
    </source>
</reference>
<evidence type="ECO:0000256" key="4">
    <source>
        <dbReference type="ARBA" id="ARBA00023015"/>
    </source>
</evidence>
<keyword evidence="3" id="KW-0156">Chromatin regulator</keyword>